<proteinExistence type="predicted"/>
<evidence type="ECO:0000256" key="4">
    <source>
        <dbReference type="ARBA" id="ARBA00023136"/>
    </source>
</evidence>
<dbReference type="AlphaFoldDB" id="A0A2N3LGX9"/>
<dbReference type="OrthoDB" id="2081270at2"/>
<dbReference type="Proteomes" id="UP000233440">
    <property type="component" value="Unassembled WGS sequence"/>
</dbReference>
<keyword evidence="6" id="KW-1185">Reference proteome</keyword>
<organism evidence="5 6">
    <name type="scientific">Heyndrickxia camelliae</name>
    <dbReference type="NCBI Taxonomy" id="1707093"/>
    <lineage>
        <taxon>Bacteria</taxon>
        <taxon>Bacillati</taxon>
        <taxon>Bacillota</taxon>
        <taxon>Bacilli</taxon>
        <taxon>Bacillales</taxon>
        <taxon>Bacillaceae</taxon>
        <taxon>Heyndrickxia</taxon>
    </lineage>
</organism>
<dbReference type="RefSeq" id="WP_101355343.1">
    <property type="nucleotide sequence ID" value="NZ_PIQO01000014.1"/>
</dbReference>
<accession>A0A2N3LGX9</accession>
<dbReference type="PROSITE" id="PS00154">
    <property type="entry name" value="ATPASE_E1_E2"/>
    <property type="match status" value="1"/>
</dbReference>
<evidence type="ECO:0000313" key="6">
    <source>
        <dbReference type="Proteomes" id="UP000233440"/>
    </source>
</evidence>
<comment type="caution">
    <text evidence="5">The sequence shown here is derived from an EMBL/GenBank/DDBJ whole genome shotgun (WGS) entry which is preliminary data.</text>
</comment>
<evidence type="ECO:0000256" key="2">
    <source>
        <dbReference type="ARBA" id="ARBA00022692"/>
    </source>
</evidence>
<evidence type="ECO:0000256" key="3">
    <source>
        <dbReference type="ARBA" id="ARBA00022989"/>
    </source>
</evidence>
<protein>
    <submittedName>
        <fullName evidence="5">Restriction endonuclease</fullName>
    </submittedName>
</protein>
<comment type="subcellular location">
    <subcellularLocation>
        <location evidence="1">Membrane</location>
    </subcellularLocation>
</comment>
<dbReference type="InterPro" id="IPR018303">
    <property type="entry name" value="ATPase_P-typ_P_site"/>
</dbReference>
<dbReference type="EMBL" id="PIQO01000014">
    <property type="protein sequence ID" value="PKR83890.1"/>
    <property type="molecule type" value="Genomic_DNA"/>
</dbReference>
<name>A0A2N3LGX9_9BACI</name>
<keyword evidence="2" id="KW-0812">Transmembrane</keyword>
<keyword evidence="5" id="KW-0378">Hydrolase</keyword>
<gene>
    <name evidence="5" type="ORF">CWO92_16670</name>
</gene>
<keyword evidence="5" id="KW-0255">Endonuclease</keyword>
<reference evidence="5 6" key="1">
    <citation type="submission" date="2017-11" db="EMBL/GenBank/DDBJ databases">
        <title>Bacillus camelliae sp. nov., isolated from pu'er tea.</title>
        <authorList>
            <person name="Niu L."/>
        </authorList>
    </citation>
    <scope>NUCLEOTIDE SEQUENCE [LARGE SCALE GENOMIC DNA]</scope>
    <source>
        <strain evidence="5 6">7578-1</strain>
    </source>
</reference>
<keyword evidence="4" id="KW-0472">Membrane</keyword>
<keyword evidence="3" id="KW-1133">Transmembrane helix</keyword>
<evidence type="ECO:0000313" key="5">
    <source>
        <dbReference type="EMBL" id="PKR83890.1"/>
    </source>
</evidence>
<dbReference type="GO" id="GO:0016020">
    <property type="term" value="C:membrane"/>
    <property type="evidence" value="ECO:0007669"/>
    <property type="project" value="UniProtKB-SubCell"/>
</dbReference>
<evidence type="ECO:0000256" key="1">
    <source>
        <dbReference type="ARBA" id="ARBA00004370"/>
    </source>
</evidence>
<sequence>MVSPLAINIKNNIESSDLTIYDVITIGDPNYWIPSNELEELLSKRLVGLSLDGLPLRTRSKVVKTEVCNGLGYPVPKSFKKTQPRFLGQNFDVYTQKSNNLQIWNEEVSPARRYVLIRISEDDVITKVKVVTGDVIAELDKTGTLTQKYQARLVAIPDNIKLLSESDTKDMMDIISDFYGFNKSTSPADYPQPGEIMPINEVYQRLQSIIGKKFPYLGALQERNRGGMLHSLVCKALGYSDFKDDGQFPDVKHQLLEVKLQTSPTIDLGLFLPSNEEYLDIPQINGRSIRMCDVRYAIFYGDIENDEVRIKKFYLVTGMDFFQHFTQFGGKKVNKKLQIPLPSNFL</sequence>
<keyword evidence="5" id="KW-0540">Nuclease</keyword>
<dbReference type="GO" id="GO:0004519">
    <property type="term" value="F:endonuclease activity"/>
    <property type="evidence" value="ECO:0007669"/>
    <property type="project" value="UniProtKB-KW"/>
</dbReference>